<dbReference type="EMBL" id="WJXA01000012">
    <property type="protein sequence ID" value="KAF7123533.1"/>
    <property type="molecule type" value="Genomic_DNA"/>
</dbReference>
<protein>
    <recommendedName>
        <fullName evidence="3">Transposase</fullName>
    </recommendedName>
</protein>
<organism evidence="1 2">
    <name type="scientific">Rhododendron simsii</name>
    <name type="common">Sims's rhododendron</name>
    <dbReference type="NCBI Taxonomy" id="118357"/>
    <lineage>
        <taxon>Eukaryota</taxon>
        <taxon>Viridiplantae</taxon>
        <taxon>Streptophyta</taxon>
        <taxon>Embryophyta</taxon>
        <taxon>Tracheophyta</taxon>
        <taxon>Spermatophyta</taxon>
        <taxon>Magnoliopsida</taxon>
        <taxon>eudicotyledons</taxon>
        <taxon>Gunneridae</taxon>
        <taxon>Pentapetalae</taxon>
        <taxon>asterids</taxon>
        <taxon>Ericales</taxon>
        <taxon>Ericaceae</taxon>
        <taxon>Ericoideae</taxon>
        <taxon>Rhodoreae</taxon>
        <taxon>Rhododendron</taxon>
    </lineage>
</organism>
<comment type="caution">
    <text evidence="1">The sequence shown here is derived from an EMBL/GenBank/DDBJ whole genome shotgun (WGS) entry which is preliminary data.</text>
</comment>
<dbReference type="PANTHER" id="PTHR10775:SF185">
    <property type="entry name" value="OS08G0208400 PROTEIN"/>
    <property type="match status" value="1"/>
</dbReference>
<sequence>MYFRDFIIVEDHLYEHGMTQGYFQWLHHGESFEFTSGGNDDHSGGVGHDKTQNQDFVHEILEDVWAGEIRDANQDEAFDIYSSPVFEDEPEKLVRLVHDADCELYPGCQMFSKLSFLIHFLHVKIMTRISNKACSMMLALIKKIRSTGETLPKSYSEARNLLRDLGLSYTTIHACKYDCALFWKEYENRQECPICGTSRWKSISRTGKKIPHKVLRYLPLKPRL</sequence>
<dbReference type="Proteomes" id="UP000626092">
    <property type="component" value="Unassembled WGS sequence"/>
</dbReference>
<evidence type="ECO:0000313" key="1">
    <source>
        <dbReference type="EMBL" id="KAF7123533.1"/>
    </source>
</evidence>
<evidence type="ECO:0008006" key="3">
    <source>
        <dbReference type="Google" id="ProtNLM"/>
    </source>
</evidence>
<proteinExistence type="predicted"/>
<dbReference type="AlphaFoldDB" id="A0A834G2E1"/>
<evidence type="ECO:0000313" key="2">
    <source>
        <dbReference type="Proteomes" id="UP000626092"/>
    </source>
</evidence>
<dbReference type="OrthoDB" id="1729146at2759"/>
<keyword evidence="2" id="KW-1185">Reference proteome</keyword>
<accession>A0A834G2E1</accession>
<gene>
    <name evidence="1" type="ORF">RHSIM_Rhsim12G0091000</name>
</gene>
<reference evidence="1" key="1">
    <citation type="submission" date="2019-11" db="EMBL/GenBank/DDBJ databases">
        <authorList>
            <person name="Liu Y."/>
            <person name="Hou J."/>
            <person name="Li T.-Q."/>
            <person name="Guan C.-H."/>
            <person name="Wu X."/>
            <person name="Wu H.-Z."/>
            <person name="Ling F."/>
            <person name="Zhang R."/>
            <person name="Shi X.-G."/>
            <person name="Ren J.-P."/>
            <person name="Chen E.-F."/>
            <person name="Sun J.-M."/>
        </authorList>
    </citation>
    <scope>NUCLEOTIDE SEQUENCE</scope>
    <source>
        <strain evidence="1">Adult_tree_wgs_1</strain>
        <tissue evidence="1">Leaves</tissue>
    </source>
</reference>
<name>A0A834G2E1_RHOSS</name>
<dbReference type="PANTHER" id="PTHR10775">
    <property type="entry name" value="OS08G0208400 PROTEIN"/>
    <property type="match status" value="1"/>
</dbReference>